<evidence type="ECO:0000313" key="2">
    <source>
        <dbReference type="Proteomes" id="UP000192257"/>
    </source>
</evidence>
<name>A0A1X0NRP8_9TRYP</name>
<dbReference type="RefSeq" id="XP_028880925.1">
    <property type="nucleotide sequence ID" value="XM_029027746.1"/>
</dbReference>
<comment type="caution">
    <text evidence="1">The sequence shown here is derived from an EMBL/GenBank/DDBJ whole genome shotgun (WGS) entry which is preliminary data.</text>
</comment>
<reference evidence="1 2" key="1">
    <citation type="submission" date="2017-03" db="EMBL/GenBank/DDBJ databases">
        <title>An alternative strategy for trypanosome survival in the mammalian bloodstream revealed through genome and transcriptome analysis of the ubiquitous bovine parasite Trypanosoma (Megatrypanum) theileri.</title>
        <authorList>
            <person name="Kelly S."/>
            <person name="Ivens A."/>
            <person name="Mott A."/>
            <person name="O'Neill E."/>
            <person name="Emms D."/>
            <person name="Macleod O."/>
            <person name="Voorheis P."/>
            <person name="Matthews J."/>
            <person name="Matthews K."/>
            <person name="Carrington M."/>
        </authorList>
    </citation>
    <scope>NUCLEOTIDE SEQUENCE [LARGE SCALE GENOMIC DNA]</scope>
    <source>
        <strain evidence="1">Edinburgh</strain>
    </source>
</reference>
<dbReference type="AlphaFoldDB" id="A0A1X0NRP8"/>
<evidence type="ECO:0000313" key="1">
    <source>
        <dbReference type="EMBL" id="ORC86859.1"/>
    </source>
</evidence>
<dbReference type="Proteomes" id="UP000192257">
    <property type="component" value="Unassembled WGS sequence"/>
</dbReference>
<sequence length="112" mass="12449">MGYNRRKWKKNNDINKLCGYHSKHGRGGYGSVHYNWHPNANGADGPLPAHTRKPNSFPNSEKVKTFTHVTIHSQSCHVIAPDALAILRGIPAATHYGQKEGIKSYFLSGALR</sequence>
<proteinExistence type="predicted"/>
<organism evidence="1 2">
    <name type="scientific">Trypanosoma theileri</name>
    <dbReference type="NCBI Taxonomy" id="67003"/>
    <lineage>
        <taxon>Eukaryota</taxon>
        <taxon>Discoba</taxon>
        <taxon>Euglenozoa</taxon>
        <taxon>Kinetoplastea</taxon>
        <taxon>Metakinetoplastina</taxon>
        <taxon>Trypanosomatida</taxon>
        <taxon>Trypanosomatidae</taxon>
        <taxon>Trypanosoma</taxon>
    </lineage>
</organism>
<dbReference type="GeneID" id="39987526"/>
<accession>A0A1X0NRP8</accession>
<keyword evidence="2" id="KW-1185">Reference proteome</keyword>
<protein>
    <submittedName>
        <fullName evidence="1">Uncharacterized protein</fullName>
    </submittedName>
</protein>
<dbReference type="EMBL" id="NBCO01000025">
    <property type="protein sequence ID" value="ORC86859.1"/>
    <property type="molecule type" value="Genomic_DNA"/>
</dbReference>
<dbReference type="VEuPathDB" id="TriTrypDB:TM35_000251550"/>
<gene>
    <name evidence="1" type="ORF">TM35_000251550</name>
</gene>